<accession>A0A1X7IZP8</accession>
<name>A0A1X7IZP8_9MICO</name>
<keyword evidence="3" id="KW-1185">Reference proteome</keyword>
<dbReference type="SUPFAM" id="SSF56112">
    <property type="entry name" value="Protein kinase-like (PK-like)"/>
    <property type="match status" value="1"/>
</dbReference>
<evidence type="ECO:0000259" key="1">
    <source>
        <dbReference type="Pfam" id="PF01636"/>
    </source>
</evidence>
<organism evidence="2 3">
    <name type="scientific">Agreia pratensis</name>
    <dbReference type="NCBI Taxonomy" id="150121"/>
    <lineage>
        <taxon>Bacteria</taxon>
        <taxon>Bacillati</taxon>
        <taxon>Actinomycetota</taxon>
        <taxon>Actinomycetes</taxon>
        <taxon>Micrococcales</taxon>
        <taxon>Microbacteriaceae</taxon>
        <taxon>Agreia</taxon>
    </lineage>
</organism>
<dbReference type="STRING" id="150121.SAMN06296010_1047"/>
<keyword evidence="2" id="KW-0808">Transferase</keyword>
<dbReference type="InterPro" id="IPR002575">
    <property type="entry name" value="Aminoglycoside_PTrfase"/>
</dbReference>
<proteinExistence type="predicted"/>
<sequence>MSYKRRPCRLNGERDAFPSAGVLGAASDSGAASVGRLAHFYAGAMDGLLSGGNMNVVERSGDTVLRQAGPWTPTVHRYLDYLSLAGIDWAPRALGIEGERERLSFIEGDVPLYPLPEWVWSESLLAECAARLRELHDASIGFGLDDAVWQSRSKVPAEVICHNDFSPHNLAFRDGHFVGAIDFDMCSPGPRLWDIAYFATRIVPLTGSTPEGAPGMEEARRRVGIILEAYGSDASWDDVLRVAIIRLVDLAQMSIEKADELSKPHLRDEAAYYEAEAKYLRELRKAS</sequence>
<dbReference type="Proteomes" id="UP000193244">
    <property type="component" value="Unassembled WGS sequence"/>
</dbReference>
<evidence type="ECO:0000313" key="3">
    <source>
        <dbReference type="Proteomes" id="UP000193244"/>
    </source>
</evidence>
<dbReference type="GO" id="GO:0016740">
    <property type="term" value="F:transferase activity"/>
    <property type="evidence" value="ECO:0007669"/>
    <property type="project" value="UniProtKB-KW"/>
</dbReference>
<reference evidence="3" key="1">
    <citation type="submission" date="2017-04" db="EMBL/GenBank/DDBJ databases">
        <authorList>
            <person name="Varghese N."/>
            <person name="Submissions S."/>
        </authorList>
    </citation>
    <scope>NUCLEOTIDE SEQUENCE [LARGE SCALE GENOMIC DNA]</scope>
    <source>
        <strain evidence="3">VKM Ac-2510</strain>
    </source>
</reference>
<dbReference type="Gene3D" id="3.90.1200.10">
    <property type="match status" value="1"/>
</dbReference>
<protein>
    <submittedName>
        <fullName evidence="2">Phosphotransferase enzyme family protein</fullName>
    </submittedName>
</protein>
<dbReference type="InterPro" id="IPR011009">
    <property type="entry name" value="Kinase-like_dom_sf"/>
</dbReference>
<dbReference type="EMBL" id="FXAY01000001">
    <property type="protein sequence ID" value="SMG20484.1"/>
    <property type="molecule type" value="Genomic_DNA"/>
</dbReference>
<dbReference type="AlphaFoldDB" id="A0A1X7IZP8"/>
<gene>
    <name evidence="2" type="ORF">SAMN06296010_1047</name>
</gene>
<evidence type="ECO:0000313" key="2">
    <source>
        <dbReference type="EMBL" id="SMG20484.1"/>
    </source>
</evidence>
<feature type="domain" description="Aminoglycoside phosphotransferase" evidence="1">
    <location>
        <begin position="134"/>
        <end position="201"/>
    </location>
</feature>
<dbReference type="Pfam" id="PF01636">
    <property type="entry name" value="APH"/>
    <property type="match status" value="1"/>
</dbReference>